<accession>A0A8X7W182</accession>
<protein>
    <submittedName>
        <fullName evidence="1">Uncharacterized protein</fullName>
    </submittedName>
</protein>
<comment type="caution">
    <text evidence="1">The sequence shown here is derived from an EMBL/GenBank/DDBJ whole genome shotgun (WGS) entry which is preliminary data.</text>
</comment>
<sequence length="79" mass="8753">MEMDSDHNNRPAVSTRMIALIIVFTTLRPSLIPPDILNVSVPRPGMTVRRLAAQGSSEVGERVSFMLLLWPSSLHVVLD</sequence>
<keyword evidence="2" id="KW-1185">Reference proteome</keyword>
<reference evidence="1 2" key="1">
    <citation type="submission" date="2020-02" db="EMBL/GenBank/DDBJ databases">
        <authorList>
            <person name="Ma Q."/>
            <person name="Huang Y."/>
            <person name="Song X."/>
            <person name="Pei D."/>
        </authorList>
    </citation>
    <scope>NUCLEOTIDE SEQUENCE [LARGE SCALE GENOMIC DNA]</scope>
    <source>
        <strain evidence="1">Sxm20200214</strain>
        <tissue evidence="1">Leaf</tissue>
    </source>
</reference>
<evidence type="ECO:0000313" key="2">
    <source>
        <dbReference type="Proteomes" id="UP000886595"/>
    </source>
</evidence>
<organism evidence="1 2">
    <name type="scientific">Brassica carinata</name>
    <name type="common">Ethiopian mustard</name>
    <name type="synonym">Abyssinian cabbage</name>
    <dbReference type="NCBI Taxonomy" id="52824"/>
    <lineage>
        <taxon>Eukaryota</taxon>
        <taxon>Viridiplantae</taxon>
        <taxon>Streptophyta</taxon>
        <taxon>Embryophyta</taxon>
        <taxon>Tracheophyta</taxon>
        <taxon>Spermatophyta</taxon>
        <taxon>Magnoliopsida</taxon>
        <taxon>eudicotyledons</taxon>
        <taxon>Gunneridae</taxon>
        <taxon>Pentapetalae</taxon>
        <taxon>rosids</taxon>
        <taxon>malvids</taxon>
        <taxon>Brassicales</taxon>
        <taxon>Brassicaceae</taxon>
        <taxon>Brassiceae</taxon>
        <taxon>Brassica</taxon>
    </lineage>
</organism>
<name>A0A8X7W182_BRACI</name>
<gene>
    <name evidence="1" type="ORF">Bca52824_014245</name>
</gene>
<proteinExistence type="predicted"/>
<evidence type="ECO:0000313" key="1">
    <source>
        <dbReference type="EMBL" id="KAG2321032.1"/>
    </source>
</evidence>
<dbReference type="AlphaFoldDB" id="A0A8X7W182"/>
<dbReference type="EMBL" id="JAAMPC010000003">
    <property type="protein sequence ID" value="KAG2321032.1"/>
    <property type="molecule type" value="Genomic_DNA"/>
</dbReference>
<dbReference type="Proteomes" id="UP000886595">
    <property type="component" value="Unassembled WGS sequence"/>
</dbReference>